<feature type="compositionally biased region" description="Low complexity" evidence="5">
    <location>
        <begin position="348"/>
        <end position="357"/>
    </location>
</feature>
<dbReference type="PROSITE" id="PS50088">
    <property type="entry name" value="ANK_REPEAT"/>
    <property type="match status" value="2"/>
</dbReference>
<evidence type="ECO:0000313" key="7">
    <source>
        <dbReference type="Ensembl" id="ENSCJPP00005026919.1"/>
    </source>
</evidence>
<evidence type="ECO:0000256" key="5">
    <source>
        <dbReference type="SAM" id="MobiDB-lite"/>
    </source>
</evidence>
<reference evidence="7" key="1">
    <citation type="submission" date="2015-11" db="EMBL/GenBank/DDBJ databases">
        <authorList>
            <consortium name="International Coturnix japonica Genome Analysis Consortium"/>
            <person name="Warren W."/>
            <person name="Burt D.W."/>
            <person name="Antin P.B."/>
            <person name="Lanford R."/>
            <person name="Gros J."/>
            <person name="Wilson R.K."/>
        </authorList>
    </citation>
    <scope>NUCLEOTIDE SEQUENCE [LARGE SCALE GENOMIC DNA]</scope>
</reference>
<dbReference type="Pfam" id="PF12796">
    <property type="entry name" value="Ank_2"/>
    <property type="match status" value="1"/>
</dbReference>
<dbReference type="Ensembl" id="ENSCJPT00005036458.1">
    <property type="protein sequence ID" value="ENSCJPP00005026919.1"/>
    <property type="gene ID" value="ENSCJPG00005020906.1"/>
</dbReference>
<sequence>MERLVREPSAPPALARLRHNKRSGTNAAGLTAALRCCGEVSLSQPGEHRRVYTLLPRAAEAPFSPPAPQPNTRLQKLCAEILQRTKVGPESPTAASHPPSGGRRAAEGAGPSPAPHPSPARGLLTAQHRPAGRRKERGAAGPPRSAFIDGGGSAGGSVTSAVAAAGARCPPVPAAPPRGVRAAERCDGPTCGCGMEELSPAAVLGFLRERGGWASNAELLGAFRPLLETGGDAPERAERRERFKEAVNAVAVVKERQGTKFVVLRRHLRPGPPPEQREDGGSEPPSEGRLSPPAPEELPSPRAVSELRGIFQAGGGGVPLPAGGANARKEPLPKPCMLPVRCVPAPAAPNSATAPGPSEEPDSAVSPVHEEEDGGCHSPSLRRVPKSHRTSEELTEVPLEEAEHRWLLMAAEGQWSQQLHGLLLGDASLAARRDFISGFTALHWAAKNGNCDMVRNIIDVAEKEGAHINVDARSHGGYTALHLAAMHGRDAVISMLVRSYHAKTDLRDYSGKKPHQYLKDGTPVAVRRLLGDPTLQHSTGPTVPIKKSTKIAASILSSTSTFLGVISDDMAFYDLTKGLRKPSSLNKLLTATTGPRRKPKTRGGFPSYCSLSEVVEEEEHEEAVVKRRPVSELFFGH</sequence>
<proteinExistence type="inferred from homology"/>
<dbReference type="GeneTree" id="ENSGT00950000183003"/>
<dbReference type="AlphaFoldDB" id="A0A8C2UF85"/>
<comment type="similarity">
    <text evidence="3">Belongs to the SOWAH family.</text>
</comment>
<feature type="domain" description="SOWAHA-C winged helix-turn-helix" evidence="6">
    <location>
        <begin position="197"/>
        <end position="281"/>
    </location>
</feature>
<feature type="compositionally biased region" description="Low complexity" evidence="5">
    <location>
        <begin position="98"/>
        <end position="111"/>
    </location>
</feature>
<feature type="region of interest" description="Disordered" evidence="5">
    <location>
        <begin position="265"/>
        <end position="301"/>
    </location>
</feature>
<evidence type="ECO:0000256" key="1">
    <source>
        <dbReference type="ARBA" id="ARBA00022737"/>
    </source>
</evidence>
<dbReference type="PANTHER" id="PTHR14491">
    <property type="entry name" value="SOSONDOWAH, ISOFORM G"/>
    <property type="match status" value="1"/>
</dbReference>
<evidence type="ECO:0000256" key="3">
    <source>
        <dbReference type="ARBA" id="ARBA00038122"/>
    </source>
</evidence>
<evidence type="ECO:0000256" key="2">
    <source>
        <dbReference type="ARBA" id="ARBA00023043"/>
    </source>
</evidence>
<dbReference type="InterPro" id="IPR036770">
    <property type="entry name" value="Ankyrin_rpt-contain_sf"/>
</dbReference>
<accession>A0A8C2UF85</accession>
<reference evidence="7" key="3">
    <citation type="submission" date="2025-09" db="UniProtKB">
        <authorList>
            <consortium name="Ensembl"/>
        </authorList>
    </citation>
    <scope>IDENTIFICATION</scope>
</reference>
<feature type="repeat" description="ANK" evidence="4">
    <location>
        <begin position="476"/>
        <end position="498"/>
    </location>
</feature>
<keyword evidence="2 4" id="KW-0040">ANK repeat</keyword>
<dbReference type="InterPro" id="IPR002110">
    <property type="entry name" value="Ankyrin_rpt"/>
</dbReference>
<dbReference type="SMART" id="SM00248">
    <property type="entry name" value="ANK"/>
    <property type="match status" value="2"/>
</dbReference>
<evidence type="ECO:0000313" key="8">
    <source>
        <dbReference type="Proteomes" id="UP000694412"/>
    </source>
</evidence>
<feature type="repeat" description="ANK" evidence="4">
    <location>
        <begin position="437"/>
        <end position="473"/>
    </location>
</feature>
<evidence type="ECO:0000259" key="6">
    <source>
        <dbReference type="Pfam" id="PF25877"/>
    </source>
</evidence>
<evidence type="ECO:0000256" key="4">
    <source>
        <dbReference type="PROSITE-ProRule" id="PRU00023"/>
    </source>
</evidence>
<dbReference type="SUPFAM" id="SSF48403">
    <property type="entry name" value="Ankyrin repeat"/>
    <property type="match status" value="1"/>
</dbReference>
<feature type="region of interest" description="Disordered" evidence="5">
    <location>
        <begin position="348"/>
        <end position="396"/>
    </location>
</feature>
<dbReference type="PROSITE" id="PS50297">
    <property type="entry name" value="ANK_REP_REGION"/>
    <property type="match status" value="2"/>
</dbReference>
<gene>
    <name evidence="7" type="primary">SOWAHA</name>
</gene>
<feature type="region of interest" description="Disordered" evidence="5">
    <location>
        <begin position="85"/>
        <end position="158"/>
    </location>
</feature>
<dbReference type="Gene3D" id="1.25.40.20">
    <property type="entry name" value="Ankyrin repeat-containing domain"/>
    <property type="match status" value="1"/>
</dbReference>
<dbReference type="Pfam" id="PF25877">
    <property type="entry name" value="WHD_SOWAH"/>
    <property type="match status" value="1"/>
</dbReference>
<keyword evidence="8" id="KW-1185">Reference proteome</keyword>
<keyword evidence="1" id="KW-0677">Repeat</keyword>
<organism evidence="7 8">
    <name type="scientific">Coturnix japonica</name>
    <name type="common">Japanese quail</name>
    <name type="synonym">Coturnix coturnix japonica</name>
    <dbReference type="NCBI Taxonomy" id="93934"/>
    <lineage>
        <taxon>Eukaryota</taxon>
        <taxon>Metazoa</taxon>
        <taxon>Chordata</taxon>
        <taxon>Craniata</taxon>
        <taxon>Vertebrata</taxon>
        <taxon>Euteleostomi</taxon>
        <taxon>Archelosauria</taxon>
        <taxon>Archosauria</taxon>
        <taxon>Dinosauria</taxon>
        <taxon>Saurischia</taxon>
        <taxon>Theropoda</taxon>
        <taxon>Coelurosauria</taxon>
        <taxon>Aves</taxon>
        <taxon>Neognathae</taxon>
        <taxon>Galloanserae</taxon>
        <taxon>Galliformes</taxon>
        <taxon>Phasianidae</taxon>
        <taxon>Perdicinae</taxon>
        <taxon>Coturnix</taxon>
    </lineage>
</organism>
<dbReference type="InterPro" id="IPR058889">
    <property type="entry name" value="WHD_SOWAHA-C"/>
</dbReference>
<reference evidence="7" key="2">
    <citation type="submission" date="2025-08" db="UniProtKB">
        <authorList>
            <consortium name="Ensembl"/>
        </authorList>
    </citation>
    <scope>IDENTIFICATION</scope>
</reference>
<protein>
    <submittedName>
        <fullName evidence="7">Sosondowah ankyrin repeat domain family member A</fullName>
    </submittedName>
</protein>
<name>A0A8C2UF85_COTJA</name>
<dbReference type="PANTHER" id="PTHR14491:SF2">
    <property type="entry name" value="ANKYRIN REPEAT DOMAIN-CONTAINING PROTEIN SOWAHA"/>
    <property type="match status" value="1"/>
</dbReference>
<dbReference type="Proteomes" id="UP000694412">
    <property type="component" value="Chromosome 13"/>
</dbReference>